<dbReference type="RefSeq" id="WP_066415114.1">
    <property type="nucleotide sequence ID" value="NZ_CP018866.1"/>
</dbReference>
<protein>
    <recommendedName>
        <fullName evidence="1">GGDEF domain-containing protein</fullName>
    </recommendedName>
</protein>
<organism evidence="2 3">
    <name type="scientific">Sutcliffiella cohnii</name>
    <dbReference type="NCBI Taxonomy" id="33932"/>
    <lineage>
        <taxon>Bacteria</taxon>
        <taxon>Bacillati</taxon>
        <taxon>Bacillota</taxon>
        <taxon>Bacilli</taxon>
        <taxon>Bacillales</taxon>
        <taxon>Bacillaceae</taxon>
        <taxon>Sutcliffiella</taxon>
    </lineage>
</organism>
<dbReference type="Proteomes" id="UP000215224">
    <property type="component" value="Chromosome"/>
</dbReference>
<dbReference type="InterPro" id="IPR029787">
    <property type="entry name" value="Nucleotide_cyclase"/>
</dbReference>
<evidence type="ECO:0000259" key="1">
    <source>
        <dbReference type="PROSITE" id="PS50887"/>
    </source>
</evidence>
<dbReference type="PROSITE" id="PS50887">
    <property type="entry name" value="GGDEF"/>
    <property type="match status" value="1"/>
</dbReference>
<evidence type="ECO:0000313" key="3">
    <source>
        <dbReference type="Proteomes" id="UP000215224"/>
    </source>
</evidence>
<sequence length="194" mass="22621">MNSYKIYSRVEIEEIVKDYCTKTTHDKISMVLIDIDNSRKYFGEVIKSEIIDVILLAIKNIYNTDMAFRVGRDTFAFVIKEGNLLKLAKKKDQLQIEISKRTNLKLTFCMGIGIVNNDIKVLYDKIASIYDALFTSKKEGSNNIEIANEQNMKLKSFYLRKSQLERLALYCKNEKMSEALIIRKSLDEYLDRNM</sequence>
<dbReference type="Pfam" id="PF00990">
    <property type="entry name" value="GGDEF"/>
    <property type="match status" value="1"/>
</dbReference>
<dbReference type="InterPro" id="IPR000160">
    <property type="entry name" value="GGDEF_dom"/>
</dbReference>
<reference evidence="2 3" key="1">
    <citation type="submission" date="2016-12" db="EMBL/GenBank/DDBJ databases">
        <title>The whole genome sequencing and assembly of Bacillus cohnii DSM 6307T strain.</title>
        <authorList>
            <person name="Lee Y.-J."/>
            <person name="Yi H."/>
            <person name="Bahn Y.-S."/>
            <person name="Kim J.F."/>
            <person name="Lee D.-W."/>
        </authorList>
    </citation>
    <scope>NUCLEOTIDE SEQUENCE [LARGE SCALE GENOMIC DNA]</scope>
    <source>
        <strain evidence="2 3">DSM 6307</strain>
    </source>
</reference>
<dbReference type="SMART" id="SM00267">
    <property type="entry name" value="GGDEF"/>
    <property type="match status" value="1"/>
</dbReference>
<proteinExistence type="predicted"/>
<dbReference type="STRING" id="1314751.GCA_001591425_01878"/>
<dbReference type="EMBL" id="CP018866">
    <property type="protein sequence ID" value="AST93565.1"/>
    <property type="molecule type" value="Genomic_DNA"/>
</dbReference>
<feature type="domain" description="GGDEF" evidence="1">
    <location>
        <begin position="26"/>
        <end position="149"/>
    </location>
</feature>
<accession>A0A223KVR1</accession>
<dbReference type="KEGG" id="bcoh:BC6307_20990"/>
<dbReference type="AlphaFoldDB" id="A0A223KVR1"/>
<keyword evidence="3" id="KW-1185">Reference proteome</keyword>
<gene>
    <name evidence="2" type="ORF">BC6307_20990</name>
</gene>
<name>A0A223KVR1_9BACI</name>
<dbReference type="InterPro" id="IPR043128">
    <property type="entry name" value="Rev_trsase/Diguanyl_cyclase"/>
</dbReference>
<dbReference type="Gene3D" id="3.30.70.270">
    <property type="match status" value="1"/>
</dbReference>
<dbReference type="SUPFAM" id="SSF55073">
    <property type="entry name" value="Nucleotide cyclase"/>
    <property type="match status" value="1"/>
</dbReference>
<evidence type="ECO:0000313" key="2">
    <source>
        <dbReference type="EMBL" id="AST93565.1"/>
    </source>
</evidence>